<dbReference type="EMBL" id="JACIIV010000049">
    <property type="protein sequence ID" value="MBB6229427.1"/>
    <property type="molecule type" value="Genomic_DNA"/>
</dbReference>
<evidence type="ECO:0000313" key="2">
    <source>
        <dbReference type="Proteomes" id="UP000538147"/>
    </source>
</evidence>
<keyword evidence="2" id="KW-1185">Reference proteome</keyword>
<evidence type="ECO:0000313" key="1">
    <source>
        <dbReference type="EMBL" id="MBB6229427.1"/>
    </source>
</evidence>
<reference evidence="1 2" key="1">
    <citation type="submission" date="2020-08" db="EMBL/GenBank/DDBJ databases">
        <title>Genomic Encyclopedia of Type Strains, Phase IV (KMG-IV): sequencing the most valuable type-strain genomes for metagenomic binning, comparative biology and taxonomic classification.</title>
        <authorList>
            <person name="Goeker M."/>
        </authorList>
    </citation>
    <scope>NUCLEOTIDE SEQUENCE [LARGE SCALE GENOMIC DNA]</scope>
    <source>
        <strain evidence="1 2">DSM 102189</strain>
    </source>
</reference>
<dbReference type="Proteomes" id="UP000538147">
    <property type="component" value="Unassembled WGS sequence"/>
</dbReference>
<sequence>MMFPSGAWASIPECHEAQASAAVASGVVIEEVKSDDAQLQLLRVTARRGAFMHIYFDENSEADARRYAACLGTQLNLHANELLDQRTGAQLASVVFTADLNYIPARGEKIKTRWVIFTDPKALEGLRPRPMVIKTLPHEQIHDFQSRNGAIAPLWFEEGHATWAGLRITGMLDPEAARVEREERLAELRSANGPVNLSGWGQRKVKRETILRQVSPEDRVQMESDPNFYPKDGSYTFTIDDFETDESMAGARYAAALLMFEGLEQRHGANKVRRWVLDVTQLRPK</sequence>
<gene>
    <name evidence="1" type="ORF">FHS79_003629</name>
</gene>
<comment type="caution">
    <text evidence="1">The sequence shown here is derived from an EMBL/GenBank/DDBJ whole genome shotgun (WGS) entry which is preliminary data.</text>
</comment>
<proteinExistence type="predicted"/>
<dbReference type="AlphaFoldDB" id="A0A841L9V5"/>
<accession>A0A841L9V5</accession>
<organism evidence="1 2">
    <name type="scientific">Polymorphobacter multimanifer</name>
    <dbReference type="NCBI Taxonomy" id="1070431"/>
    <lineage>
        <taxon>Bacteria</taxon>
        <taxon>Pseudomonadati</taxon>
        <taxon>Pseudomonadota</taxon>
        <taxon>Alphaproteobacteria</taxon>
        <taxon>Sphingomonadales</taxon>
        <taxon>Sphingosinicellaceae</taxon>
        <taxon>Polymorphobacter</taxon>
    </lineage>
</organism>
<name>A0A841L9V5_9SPHN</name>
<protein>
    <submittedName>
        <fullName evidence="1">Uncharacterized protein</fullName>
    </submittedName>
</protein>
<dbReference type="RefSeq" id="WP_184203105.1">
    <property type="nucleotide sequence ID" value="NZ_BMOX01000105.1"/>
</dbReference>